<proteinExistence type="predicted"/>
<protein>
    <submittedName>
        <fullName evidence="1">Uncharacterized protein</fullName>
    </submittedName>
</protein>
<gene>
    <name evidence="1" type="ORF">PSFLO_07240</name>
</gene>
<name>A0A5C3FBN6_9BASI</name>
<organism evidence="1 2">
    <name type="scientific">Pseudozyma flocculosa</name>
    <dbReference type="NCBI Taxonomy" id="84751"/>
    <lineage>
        <taxon>Eukaryota</taxon>
        <taxon>Fungi</taxon>
        <taxon>Dikarya</taxon>
        <taxon>Basidiomycota</taxon>
        <taxon>Ustilaginomycotina</taxon>
        <taxon>Ustilaginomycetes</taxon>
        <taxon>Ustilaginales</taxon>
        <taxon>Ustilaginaceae</taxon>
        <taxon>Pseudozyma</taxon>
    </lineage>
</organism>
<sequence>MVLHRLHFQAISASPEHLLSTEGSSASVDLVGDSRPYVYPDLDAFLDWVTVGFCERHDSNSLILVPRAFKEPLFHKLVALRHPSSRSVEMPTIESEHAQKRPCVTVLEVVYGLQKVGCTHIRIVVLGPLPALVADMAHPARTDNVWTFRAQVSTRGIPLFRGASTEGQTVPMLGSLSRGFGIFTFALPSRDDGIFQVRLLPNLVERLGGYQADSHPRDSFRPAQELPRIAADACRYWRQSLQRQRVCKLSGASIELSVKAVTLQEARAAVKKSGLMQWGPLLDGQLTGHSVECITVPRERYLAHFAAAIERADRAASLIGEHDVQQAIGILERLQQDIGSVDANRWRPMGVPNYFILILSGRL</sequence>
<accession>A0A5C3FBN6</accession>
<dbReference type="AlphaFoldDB" id="A0A5C3FBN6"/>
<dbReference type="EMBL" id="OOIP01000031">
    <property type="protein sequence ID" value="SPO41758.1"/>
    <property type="molecule type" value="Genomic_DNA"/>
</dbReference>
<dbReference type="Proteomes" id="UP000323386">
    <property type="component" value="Unassembled WGS sequence"/>
</dbReference>
<evidence type="ECO:0000313" key="2">
    <source>
        <dbReference type="Proteomes" id="UP000323386"/>
    </source>
</evidence>
<reference evidence="1 2" key="1">
    <citation type="submission" date="2018-03" db="EMBL/GenBank/DDBJ databases">
        <authorList>
            <person name="Guldener U."/>
        </authorList>
    </citation>
    <scope>NUCLEOTIDE SEQUENCE [LARGE SCALE GENOMIC DNA]</scope>
    <source>
        <strain evidence="1 2">DAOM196992</strain>
    </source>
</reference>
<evidence type="ECO:0000313" key="1">
    <source>
        <dbReference type="EMBL" id="SPO41758.1"/>
    </source>
</evidence>
<keyword evidence="2" id="KW-1185">Reference proteome</keyword>